<evidence type="ECO:0000313" key="2">
    <source>
        <dbReference type="EMBL" id="GFH50483.1"/>
    </source>
</evidence>
<sequence length="281" mass="31834">MAIVLISDETKDYTNTARPKKNSSTNQSTSSPSSSASPSKKHPSQIKSHRRIVKKVCPPNQTKRTTHLGYFAIDNKNDTKVFFGIPLKGNALPNHVVPFMKPVSDDFEGFLERESNPAQLHLISMKNFLASNNRDKIWYSDDPVYITKFIGLVGTIDENVPDERSFAEKVAKDFVDVMNEAYRNNGNQFPSNPWVLLPLSIPEGLCLNDICYFDSDIWNILELLFDFENNLNNWYLILEDTDTLQMIYGSNTPLEQAKNMLITLKTQYSTFVLPGEGDQGP</sequence>
<proteinExistence type="predicted"/>
<dbReference type="Proteomes" id="UP001054902">
    <property type="component" value="Unassembled WGS sequence"/>
</dbReference>
<comment type="caution">
    <text evidence="2">The sequence shown here is derived from an EMBL/GenBank/DDBJ whole genome shotgun (WGS) entry which is preliminary data.</text>
</comment>
<evidence type="ECO:0000256" key="1">
    <source>
        <dbReference type="SAM" id="MobiDB-lite"/>
    </source>
</evidence>
<evidence type="ECO:0000313" key="3">
    <source>
        <dbReference type="Proteomes" id="UP001054902"/>
    </source>
</evidence>
<dbReference type="EMBL" id="BLLK01000040">
    <property type="protein sequence ID" value="GFH50483.1"/>
    <property type="molecule type" value="Genomic_DNA"/>
</dbReference>
<keyword evidence="3" id="KW-1185">Reference proteome</keyword>
<name>A0AAD3CQV2_9STRA</name>
<reference evidence="2 3" key="1">
    <citation type="journal article" date="2021" name="Sci. Rep.">
        <title>The genome of the diatom Chaetoceros tenuissimus carries an ancient integrated fragment of an extant virus.</title>
        <authorList>
            <person name="Hongo Y."/>
            <person name="Kimura K."/>
            <person name="Takaki Y."/>
            <person name="Yoshida Y."/>
            <person name="Baba S."/>
            <person name="Kobayashi G."/>
            <person name="Nagasaki K."/>
            <person name="Hano T."/>
            <person name="Tomaru Y."/>
        </authorList>
    </citation>
    <scope>NUCLEOTIDE SEQUENCE [LARGE SCALE GENOMIC DNA]</scope>
    <source>
        <strain evidence="2 3">NIES-3715</strain>
    </source>
</reference>
<accession>A0AAD3CQV2</accession>
<feature type="compositionally biased region" description="Basic residues" evidence="1">
    <location>
        <begin position="39"/>
        <end position="49"/>
    </location>
</feature>
<gene>
    <name evidence="2" type="ORF">CTEN210_06959</name>
</gene>
<organism evidence="2 3">
    <name type="scientific">Chaetoceros tenuissimus</name>
    <dbReference type="NCBI Taxonomy" id="426638"/>
    <lineage>
        <taxon>Eukaryota</taxon>
        <taxon>Sar</taxon>
        <taxon>Stramenopiles</taxon>
        <taxon>Ochrophyta</taxon>
        <taxon>Bacillariophyta</taxon>
        <taxon>Coscinodiscophyceae</taxon>
        <taxon>Chaetocerotophycidae</taxon>
        <taxon>Chaetocerotales</taxon>
        <taxon>Chaetocerotaceae</taxon>
        <taxon>Chaetoceros</taxon>
    </lineage>
</organism>
<dbReference type="AlphaFoldDB" id="A0AAD3CQV2"/>
<feature type="compositionally biased region" description="Low complexity" evidence="1">
    <location>
        <begin position="22"/>
        <end position="38"/>
    </location>
</feature>
<feature type="region of interest" description="Disordered" evidence="1">
    <location>
        <begin position="1"/>
        <end position="49"/>
    </location>
</feature>
<protein>
    <submittedName>
        <fullName evidence="2">Uncharacterized protein</fullName>
    </submittedName>
</protein>